<dbReference type="Gene3D" id="1.20.1440.120">
    <property type="entry name" value="Recombination protein O, C-terminal domain"/>
    <property type="match status" value="1"/>
</dbReference>
<dbReference type="OrthoDB" id="9797083at2"/>
<dbReference type="AlphaFoldDB" id="A0A1M5WZ73"/>
<evidence type="ECO:0000259" key="8">
    <source>
        <dbReference type="Pfam" id="PF11967"/>
    </source>
</evidence>
<protein>
    <recommendedName>
        <fullName evidence="2 7">DNA repair protein RecO</fullName>
    </recommendedName>
    <alternativeName>
        <fullName evidence="6 7">Recombination protein O</fullName>
    </alternativeName>
</protein>
<dbReference type="HAMAP" id="MF_00201">
    <property type="entry name" value="RecO"/>
    <property type="match status" value="1"/>
</dbReference>
<evidence type="ECO:0000256" key="3">
    <source>
        <dbReference type="ARBA" id="ARBA00022763"/>
    </source>
</evidence>
<dbReference type="GO" id="GO:0006302">
    <property type="term" value="P:double-strand break repair"/>
    <property type="evidence" value="ECO:0007669"/>
    <property type="project" value="TreeGrafter"/>
</dbReference>
<keyword evidence="3 7" id="KW-0227">DNA damage</keyword>
<dbReference type="Pfam" id="PF02565">
    <property type="entry name" value="RecO_C"/>
    <property type="match status" value="1"/>
</dbReference>
<feature type="domain" description="DNA replication/recombination mediator RecO N-terminal" evidence="8">
    <location>
        <begin position="1"/>
        <end position="78"/>
    </location>
</feature>
<sequence>MYINTTGLVLRVTDYKDASRIMTVLTSTEGKLTVSARGAMRRGSKFAAAVQPLAYSDMTLYQNRDRWTLTEAQTIELFSGVSGDVRLLALGSYVAELLEAVSDEDSPNPEILSLGLNALYMLSRNEKDPELVKAAFEIRLMCLAGFEPVVSLCAACGREDVDAPRLDLVGGTVLCHGCRSPGTNETAPLCRGSLDALRYIVSADPKKMFSFKLDAEALSRLSRAAGAYVSTQLDRKFKTLEFYKQLK</sequence>
<dbReference type="RefSeq" id="WP_073077255.1">
    <property type="nucleotide sequence ID" value="NZ_FQXV01000004.1"/>
</dbReference>
<comment type="similarity">
    <text evidence="1 7">Belongs to the RecO family.</text>
</comment>
<dbReference type="STRING" id="1123282.SAMN02745823_01469"/>
<accession>A0A1M5WZ73</accession>
<evidence type="ECO:0000256" key="7">
    <source>
        <dbReference type="HAMAP-Rule" id="MF_00201"/>
    </source>
</evidence>
<keyword evidence="5 7" id="KW-0234">DNA repair</keyword>
<evidence type="ECO:0000313" key="10">
    <source>
        <dbReference type="Proteomes" id="UP000183995"/>
    </source>
</evidence>
<dbReference type="InterPro" id="IPR012340">
    <property type="entry name" value="NA-bd_OB-fold"/>
</dbReference>
<evidence type="ECO:0000256" key="5">
    <source>
        <dbReference type="ARBA" id="ARBA00023204"/>
    </source>
</evidence>
<proteinExistence type="inferred from homology"/>
<dbReference type="Gene3D" id="2.40.50.140">
    <property type="entry name" value="Nucleic acid-binding proteins"/>
    <property type="match status" value="1"/>
</dbReference>
<dbReference type="PANTHER" id="PTHR33991:SF1">
    <property type="entry name" value="DNA REPAIR PROTEIN RECO"/>
    <property type="match status" value="1"/>
</dbReference>
<gene>
    <name evidence="7" type="primary">recO</name>
    <name evidence="9" type="ORF">SAMN02745823_01469</name>
</gene>
<evidence type="ECO:0000256" key="6">
    <source>
        <dbReference type="ARBA" id="ARBA00033409"/>
    </source>
</evidence>
<dbReference type="NCBIfam" id="TIGR00613">
    <property type="entry name" value="reco"/>
    <property type="match status" value="1"/>
</dbReference>
<dbReference type="InterPro" id="IPR042242">
    <property type="entry name" value="RecO_C"/>
</dbReference>
<dbReference type="Gene3D" id="6.20.220.20">
    <property type="entry name" value="Recombination protein O, zinc-binding domain"/>
    <property type="match status" value="1"/>
</dbReference>
<dbReference type="GO" id="GO:0043590">
    <property type="term" value="C:bacterial nucleoid"/>
    <property type="evidence" value="ECO:0007669"/>
    <property type="project" value="TreeGrafter"/>
</dbReference>
<organism evidence="9 10">
    <name type="scientific">Sporobacter termitidis DSM 10068</name>
    <dbReference type="NCBI Taxonomy" id="1123282"/>
    <lineage>
        <taxon>Bacteria</taxon>
        <taxon>Bacillati</taxon>
        <taxon>Bacillota</taxon>
        <taxon>Clostridia</taxon>
        <taxon>Eubacteriales</taxon>
        <taxon>Oscillospiraceae</taxon>
        <taxon>Sporobacter</taxon>
    </lineage>
</organism>
<keyword evidence="10" id="KW-1185">Reference proteome</keyword>
<dbReference type="InterPro" id="IPR022572">
    <property type="entry name" value="DNA_rep/recomb_RecO_N"/>
</dbReference>
<comment type="function">
    <text evidence="7">Involved in DNA repair and RecF pathway recombination.</text>
</comment>
<reference evidence="9 10" key="1">
    <citation type="submission" date="2016-11" db="EMBL/GenBank/DDBJ databases">
        <authorList>
            <person name="Jaros S."/>
            <person name="Januszkiewicz K."/>
            <person name="Wedrychowicz H."/>
        </authorList>
    </citation>
    <scope>NUCLEOTIDE SEQUENCE [LARGE SCALE GENOMIC DNA]</scope>
    <source>
        <strain evidence="9 10">DSM 10068</strain>
    </source>
</reference>
<dbReference type="SUPFAM" id="SSF57863">
    <property type="entry name" value="ArfGap/RecO-like zinc finger"/>
    <property type="match status" value="1"/>
</dbReference>
<evidence type="ECO:0000313" key="9">
    <source>
        <dbReference type="EMBL" id="SHH92642.1"/>
    </source>
</evidence>
<evidence type="ECO:0000256" key="2">
    <source>
        <dbReference type="ARBA" id="ARBA00021310"/>
    </source>
</evidence>
<evidence type="ECO:0000256" key="4">
    <source>
        <dbReference type="ARBA" id="ARBA00023172"/>
    </source>
</evidence>
<evidence type="ECO:0000256" key="1">
    <source>
        <dbReference type="ARBA" id="ARBA00007452"/>
    </source>
</evidence>
<dbReference type="EMBL" id="FQXV01000004">
    <property type="protein sequence ID" value="SHH92642.1"/>
    <property type="molecule type" value="Genomic_DNA"/>
</dbReference>
<dbReference type="SUPFAM" id="SSF50249">
    <property type="entry name" value="Nucleic acid-binding proteins"/>
    <property type="match status" value="1"/>
</dbReference>
<keyword evidence="4 7" id="KW-0233">DNA recombination</keyword>
<dbReference type="InterPro" id="IPR037278">
    <property type="entry name" value="ARFGAP/RecO"/>
</dbReference>
<dbReference type="GO" id="GO:0006310">
    <property type="term" value="P:DNA recombination"/>
    <property type="evidence" value="ECO:0007669"/>
    <property type="project" value="UniProtKB-UniRule"/>
</dbReference>
<dbReference type="InterPro" id="IPR003717">
    <property type="entry name" value="RecO"/>
</dbReference>
<dbReference type="PANTHER" id="PTHR33991">
    <property type="entry name" value="DNA REPAIR PROTEIN RECO"/>
    <property type="match status" value="1"/>
</dbReference>
<name>A0A1M5WZ73_9FIRM</name>
<dbReference type="Proteomes" id="UP000183995">
    <property type="component" value="Unassembled WGS sequence"/>
</dbReference>
<dbReference type="Pfam" id="PF11967">
    <property type="entry name" value="RecO_N"/>
    <property type="match status" value="1"/>
</dbReference>